<evidence type="ECO:0000313" key="5">
    <source>
        <dbReference type="EMBL" id="SFB07334.1"/>
    </source>
</evidence>
<protein>
    <submittedName>
        <fullName evidence="5">Type I restriction enzyme, S subunit</fullName>
    </submittedName>
</protein>
<dbReference type="InterPro" id="IPR052021">
    <property type="entry name" value="Type-I_RS_S_subunit"/>
</dbReference>
<evidence type="ECO:0000256" key="2">
    <source>
        <dbReference type="ARBA" id="ARBA00022747"/>
    </source>
</evidence>
<keyword evidence="2" id="KW-0680">Restriction system</keyword>
<organism evidence="5 6">
    <name type="scientific">Algoriphagus aquimarinus</name>
    <dbReference type="NCBI Taxonomy" id="237018"/>
    <lineage>
        <taxon>Bacteria</taxon>
        <taxon>Pseudomonadati</taxon>
        <taxon>Bacteroidota</taxon>
        <taxon>Cytophagia</taxon>
        <taxon>Cytophagales</taxon>
        <taxon>Cyclobacteriaceae</taxon>
        <taxon>Algoriphagus</taxon>
    </lineage>
</organism>
<dbReference type="GO" id="GO:0003677">
    <property type="term" value="F:DNA binding"/>
    <property type="evidence" value="ECO:0007669"/>
    <property type="project" value="UniProtKB-KW"/>
</dbReference>
<dbReference type="PANTHER" id="PTHR30408">
    <property type="entry name" value="TYPE-1 RESTRICTION ENZYME ECOKI SPECIFICITY PROTEIN"/>
    <property type="match status" value="1"/>
</dbReference>
<sequence length="426" mass="49581">MHNWEVQKVGDISESYLGKMLDKEKNKGTFHPYLSNKCVRWGGFDFNYISEMRFEPHEHKRFGLEYGDLVICEGGEPGRCAIWKNEISNMKIQKALHRVRVKSGYSNEFLYYQFLLAGKTGSIEKHFIGSTIKHLTGVGLKQIEFNFPHFKIQQNIAKVLSDLDSKIELNNKINAELEGMAKLIYEYWFVQFDFPFDFAQGKPSDDSSDPKDVKPYKSSGGKMVWNEELKREIPEGWEVGTLLDIANFYNGIACQKFRPEGEELKFRVIKIREMNDGFSDNTEFVKRDVPEPSIINNGDVLFSWSATLDVKIWTGGIGCLNQHIFKITSNDYPRTFYYFELLKYLEHFKMMANLRKTTMGHITQEHLKQSRISIPKKNLIQSLDKKINPILNKIVKNQEENQKLSSLRDWLLPMLMNGQVRVNNNK</sequence>
<evidence type="ECO:0000313" key="6">
    <source>
        <dbReference type="Proteomes" id="UP000198790"/>
    </source>
</evidence>
<dbReference type="RefSeq" id="WP_092895448.1">
    <property type="nucleotide sequence ID" value="NZ_FOKK01000004.1"/>
</dbReference>
<dbReference type="Gene3D" id="3.90.220.20">
    <property type="entry name" value="DNA methylase specificity domains"/>
    <property type="match status" value="2"/>
</dbReference>
<accession>A0A1I0Y2G6</accession>
<name>A0A1I0Y2G6_9BACT</name>
<dbReference type="InterPro" id="IPR000055">
    <property type="entry name" value="Restrct_endonuc_typeI_TRD"/>
</dbReference>
<feature type="domain" description="Type I restriction modification DNA specificity" evidence="4">
    <location>
        <begin position="234"/>
        <end position="403"/>
    </location>
</feature>
<dbReference type="Pfam" id="PF01420">
    <property type="entry name" value="Methylase_S"/>
    <property type="match status" value="2"/>
</dbReference>
<dbReference type="PANTHER" id="PTHR30408:SF13">
    <property type="entry name" value="TYPE I RESTRICTION ENZYME HINDI SPECIFICITY SUBUNIT"/>
    <property type="match status" value="1"/>
</dbReference>
<gene>
    <name evidence="5" type="ORF">SAMN04489723_10471</name>
</gene>
<dbReference type="InterPro" id="IPR044946">
    <property type="entry name" value="Restrct_endonuc_typeI_TRD_sf"/>
</dbReference>
<dbReference type="AlphaFoldDB" id="A0A1I0Y2G6"/>
<dbReference type="Proteomes" id="UP000198790">
    <property type="component" value="Unassembled WGS sequence"/>
</dbReference>
<keyword evidence="3" id="KW-0238">DNA-binding</keyword>
<dbReference type="EMBL" id="FOKK01000004">
    <property type="protein sequence ID" value="SFB07334.1"/>
    <property type="molecule type" value="Genomic_DNA"/>
</dbReference>
<evidence type="ECO:0000256" key="3">
    <source>
        <dbReference type="ARBA" id="ARBA00023125"/>
    </source>
</evidence>
<feature type="domain" description="Type I restriction modification DNA specificity" evidence="4">
    <location>
        <begin position="2"/>
        <end position="178"/>
    </location>
</feature>
<comment type="similarity">
    <text evidence="1">Belongs to the type-I restriction system S methylase family.</text>
</comment>
<dbReference type="GO" id="GO:0009307">
    <property type="term" value="P:DNA restriction-modification system"/>
    <property type="evidence" value="ECO:0007669"/>
    <property type="project" value="UniProtKB-KW"/>
</dbReference>
<dbReference type="STRING" id="237018.SAMN04489723_10471"/>
<dbReference type="OrthoDB" id="825893at2"/>
<dbReference type="SUPFAM" id="SSF116734">
    <property type="entry name" value="DNA methylase specificity domain"/>
    <property type="match status" value="2"/>
</dbReference>
<reference evidence="5 6" key="1">
    <citation type="submission" date="2016-10" db="EMBL/GenBank/DDBJ databases">
        <authorList>
            <person name="de Groot N.N."/>
        </authorList>
    </citation>
    <scope>NUCLEOTIDE SEQUENCE [LARGE SCALE GENOMIC DNA]</scope>
    <source>
        <strain evidence="5 6">DSM 23399</strain>
    </source>
</reference>
<keyword evidence="6" id="KW-1185">Reference proteome</keyword>
<evidence type="ECO:0000259" key="4">
    <source>
        <dbReference type="Pfam" id="PF01420"/>
    </source>
</evidence>
<evidence type="ECO:0000256" key="1">
    <source>
        <dbReference type="ARBA" id="ARBA00010923"/>
    </source>
</evidence>
<proteinExistence type="inferred from homology"/>